<feature type="signal peptide" evidence="1">
    <location>
        <begin position="1"/>
        <end position="20"/>
    </location>
</feature>
<sequence length="263" mass="29771">MKTRRLLFFLLVLSTSTGMAQSRKSSNPPAAGFDMAGSDPKAVQIADQVMVAMGGRKAWDNTHLIAWNFFGARKLVWDKWTGTVRVDNLRDDQTVLLNINTDKGRVFRNGKELTEPDSVAKYVKAGKAAWINDSYWLVMPFKLKDSGVTLKYLGDTVATKDGKAADLIQMTFKGVGVTPDNKYHIWIDKKSHLVTQWAHYPKYTDEVPRFTLPWADYKTYGSILLSGERGERDLTEIMVFTGLPGEVFSDFSRTDLKRYPQED</sequence>
<evidence type="ECO:0000256" key="1">
    <source>
        <dbReference type="SAM" id="SignalP"/>
    </source>
</evidence>
<protein>
    <recommendedName>
        <fullName evidence="4">Outer membrane lipoprotein-sorting protein</fullName>
    </recommendedName>
</protein>
<organism evidence="2 3">
    <name type="scientific">Spirosoma utsteinense</name>
    <dbReference type="NCBI Taxonomy" id="2585773"/>
    <lineage>
        <taxon>Bacteria</taxon>
        <taxon>Pseudomonadati</taxon>
        <taxon>Bacteroidota</taxon>
        <taxon>Cytophagia</taxon>
        <taxon>Cytophagales</taxon>
        <taxon>Cytophagaceae</taxon>
        <taxon>Spirosoma</taxon>
    </lineage>
</organism>
<reference evidence="2 3" key="1">
    <citation type="submission" date="2019-06" db="EMBL/GenBank/DDBJ databases">
        <title>Spirosoma utsteinense sp. nov. isolated from Antarctic ice-free soils.</title>
        <authorList>
            <person name="Tahon G."/>
        </authorList>
    </citation>
    <scope>NUCLEOTIDE SEQUENCE [LARGE SCALE GENOMIC DNA]</scope>
    <source>
        <strain evidence="2 3">LMG 31447</strain>
    </source>
</reference>
<dbReference type="Proteomes" id="UP000700732">
    <property type="component" value="Unassembled WGS sequence"/>
</dbReference>
<evidence type="ECO:0000313" key="2">
    <source>
        <dbReference type="EMBL" id="MBC3793797.1"/>
    </source>
</evidence>
<accession>A0ABR6WCZ8</accession>
<evidence type="ECO:0000313" key="3">
    <source>
        <dbReference type="Proteomes" id="UP000700732"/>
    </source>
</evidence>
<keyword evidence="1" id="KW-0732">Signal</keyword>
<keyword evidence="3" id="KW-1185">Reference proteome</keyword>
<gene>
    <name evidence="2" type="ORF">FH603_4319</name>
</gene>
<proteinExistence type="predicted"/>
<comment type="caution">
    <text evidence="2">The sequence shown here is derived from an EMBL/GenBank/DDBJ whole genome shotgun (WGS) entry which is preliminary data.</text>
</comment>
<dbReference type="RefSeq" id="WP_186739645.1">
    <property type="nucleotide sequence ID" value="NZ_VFIA01000031.1"/>
</dbReference>
<evidence type="ECO:0008006" key="4">
    <source>
        <dbReference type="Google" id="ProtNLM"/>
    </source>
</evidence>
<feature type="chain" id="PRO_5047287855" description="Outer membrane lipoprotein-sorting protein" evidence="1">
    <location>
        <begin position="21"/>
        <end position="263"/>
    </location>
</feature>
<dbReference type="EMBL" id="VFIA01000031">
    <property type="protein sequence ID" value="MBC3793797.1"/>
    <property type="molecule type" value="Genomic_DNA"/>
</dbReference>
<name>A0ABR6WCZ8_9BACT</name>